<name>C1EJ52_MICCC</name>
<evidence type="ECO:0000313" key="2">
    <source>
        <dbReference type="EMBL" id="ACO68127.1"/>
    </source>
</evidence>
<organism evidence="2 3">
    <name type="scientific">Micromonas commoda (strain RCC299 / NOUM17 / CCMP2709)</name>
    <name type="common">Picoplanktonic green alga</name>
    <dbReference type="NCBI Taxonomy" id="296587"/>
    <lineage>
        <taxon>Eukaryota</taxon>
        <taxon>Viridiplantae</taxon>
        <taxon>Chlorophyta</taxon>
        <taxon>Mamiellophyceae</taxon>
        <taxon>Mamiellales</taxon>
        <taxon>Mamiellaceae</taxon>
        <taxon>Micromonas</taxon>
    </lineage>
</organism>
<dbReference type="OMA" id="KFLHGRW"/>
<proteinExistence type="predicted"/>
<dbReference type="Proteomes" id="UP000002009">
    <property type="component" value="Chromosome 16"/>
</dbReference>
<accession>C1EJ52</accession>
<reference evidence="2 3" key="1">
    <citation type="journal article" date="2009" name="Science">
        <title>Green evolution and dynamic adaptations revealed by genomes of the marine picoeukaryotes Micromonas.</title>
        <authorList>
            <person name="Worden A.Z."/>
            <person name="Lee J.H."/>
            <person name="Mock T."/>
            <person name="Rouze P."/>
            <person name="Simmons M.P."/>
            <person name="Aerts A.L."/>
            <person name="Allen A.E."/>
            <person name="Cuvelier M.L."/>
            <person name="Derelle E."/>
            <person name="Everett M.V."/>
            <person name="Foulon E."/>
            <person name="Grimwood J."/>
            <person name="Gundlach H."/>
            <person name="Henrissat B."/>
            <person name="Napoli C."/>
            <person name="McDonald S.M."/>
            <person name="Parker M.S."/>
            <person name="Rombauts S."/>
            <person name="Salamov A."/>
            <person name="Von Dassow P."/>
            <person name="Badger J.H."/>
            <person name="Coutinho P.M."/>
            <person name="Demir E."/>
            <person name="Dubchak I."/>
            <person name="Gentemann C."/>
            <person name="Eikrem W."/>
            <person name="Gready J.E."/>
            <person name="John U."/>
            <person name="Lanier W."/>
            <person name="Lindquist E.A."/>
            <person name="Lucas S."/>
            <person name="Mayer K.F."/>
            <person name="Moreau H."/>
            <person name="Not F."/>
            <person name="Otillar R."/>
            <person name="Panaud O."/>
            <person name="Pangilinan J."/>
            <person name="Paulsen I."/>
            <person name="Piegu B."/>
            <person name="Poliakov A."/>
            <person name="Robbens S."/>
            <person name="Schmutz J."/>
            <person name="Toulza E."/>
            <person name="Wyss T."/>
            <person name="Zelensky A."/>
            <person name="Zhou K."/>
            <person name="Armbrust E.V."/>
            <person name="Bhattacharya D."/>
            <person name="Goodenough U.W."/>
            <person name="Van de Peer Y."/>
            <person name="Grigoriev I.V."/>
        </authorList>
    </citation>
    <scope>NUCLEOTIDE SEQUENCE [LARGE SCALE GENOMIC DNA]</scope>
    <source>
        <strain evidence="3">RCC299 / NOUM17</strain>
    </source>
</reference>
<dbReference type="EMBL" id="CP001334">
    <property type="protein sequence ID" value="ACO68127.1"/>
    <property type="molecule type" value="Genomic_DNA"/>
</dbReference>
<dbReference type="RefSeq" id="XP_002506869.1">
    <property type="nucleotide sequence ID" value="XM_002506823.1"/>
</dbReference>
<keyword evidence="3" id="KW-1185">Reference proteome</keyword>
<dbReference type="KEGG" id="mis:MICPUN_104587"/>
<dbReference type="InParanoid" id="C1EJ52"/>
<gene>
    <name evidence="2" type="ORF">MICPUN_104587</name>
</gene>
<feature type="region of interest" description="Disordered" evidence="1">
    <location>
        <begin position="38"/>
        <end position="58"/>
    </location>
</feature>
<dbReference type="OrthoDB" id="10557824at2759"/>
<dbReference type="GeneID" id="8249651"/>
<evidence type="ECO:0000256" key="1">
    <source>
        <dbReference type="SAM" id="MobiDB-lite"/>
    </source>
</evidence>
<evidence type="ECO:0000313" key="3">
    <source>
        <dbReference type="Proteomes" id="UP000002009"/>
    </source>
</evidence>
<sequence length="183" mass="19539">MLSARYADAVRRAADDPFVPYENANGIVNLAECSTTLTNRGGTPGGGGWDDPPEGTPEELTRATIAELGTLFGQGGVEANAVTGPGLGPGFVRLRLAQFQDDPCSWDAEAELWESMVETYGVLLRPGAIGFDCIDDGDASPPPESEPGIFLACVAGRSEEALLTGMDRLRTQLLQRKFLHGRW</sequence>
<dbReference type="AlphaFoldDB" id="C1EJ52"/>
<protein>
    <submittedName>
        <fullName evidence="2">Uncharacterized protein</fullName>
    </submittedName>
</protein>